<dbReference type="InterPro" id="IPR051675">
    <property type="entry name" value="Endo/Exo/Phosphatase_dom_1"/>
</dbReference>
<dbReference type="GO" id="GO:0015627">
    <property type="term" value="C:type II protein secretion system complex"/>
    <property type="evidence" value="ECO:0007669"/>
    <property type="project" value="TreeGrafter"/>
</dbReference>
<dbReference type="InterPro" id="IPR003583">
    <property type="entry name" value="Hlx-hairpin-Hlx_DNA-bd_motif"/>
</dbReference>
<dbReference type="Pfam" id="PF12836">
    <property type="entry name" value="HHH_3"/>
    <property type="match status" value="1"/>
</dbReference>
<dbReference type="SMART" id="SM00278">
    <property type="entry name" value="HhH1"/>
    <property type="match status" value="2"/>
</dbReference>
<dbReference type="KEGG" id="asem:NNL22_10315"/>
<evidence type="ECO:0000313" key="4">
    <source>
        <dbReference type="Proteomes" id="UP001164472"/>
    </source>
</evidence>
<dbReference type="SUPFAM" id="SSF47781">
    <property type="entry name" value="RuvA domain 2-like"/>
    <property type="match status" value="1"/>
</dbReference>
<dbReference type="Gene3D" id="1.10.150.280">
    <property type="entry name" value="AF1531-like domain"/>
    <property type="match status" value="1"/>
</dbReference>
<evidence type="ECO:0000256" key="1">
    <source>
        <dbReference type="SAM" id="SignalP"/>
    </source>
</evidence>
<feature type="signal peptide" evidence="1">
    <location>
        <begin position="1"/>
        <end position="28"/>
    </location>
</feature>
<dbReference type="GO" id="GO:0006281">
    <property type="term" value="P:DNA repair"/>
    <property type="evidence" value="ECO:0007669"/>
    <property type="project" value="InterPro"/>
</dbReference>
<feature type="domain" description="Helix-hairpin-helix DNA-binding motif class 1" evidence="2">
    <location>
        <begin position="53"/>
        <end position="72"/>
    </location>
</feature>
<protein>
    <submittedName>
        <fullName evidence="3">ComEA family DNA-binding protein</fullName>
    </submittedName>
</protein>
<gene>
    <name evidence="3" type="ORF">NNL22_10315</name>
</gene>
<keyword evidence="1" id="KW-0732">Signal</keyword>
<keyword evidence="3" id="KW-0238">DNA-binding</keyword>
<dbReference type="PANTHER" id="PTHR21180:SF32">
    <property type="entry name" value="ENDONUCLEASE_EXONUCLEASE_PHOSPHATASE FAMILY DOMAIN-CONTAINING PROTEIN 1"/>
    <property type="match status" value="1"/>
</dbReference>
<accession>A0A9E8KN81</accession>
<dbReference type="EMBL" id="CP101527">
    <property type="protein sequence ID" value="UZW73444.1"/>
    <property type="molecule type" value="Genomic_DNA"/>
</dbReference>
<dbReference type="AlphaFoldDB" id="A0A9E8KN81"/>
<evidence type="ECO:0000313" key="3">
    <source>
        <dbReference type="EMBL" id="UZW73444.1"/>
    </source>
</evidence>
<feature type="chain" id="PRO_5038936082" evidence="1">
    <location>
        <begin position="29"/>
        <end position="106"/>
    </location>
</feature>
<reference evidence="3" key="1">
    <citation type="submission" date="2022-07" db="EMBL/GenBank/DDBJ databases">
        <title>Alkalimarinus sp. nov., isolated from gut of a Alitta virens.</title>
        <authorList>
            <person name="Yang A.I."/>
            <person name="Shin N.-R."/>
        </authorList>
    </citation>
    <scope>NUCLEOTIDE SEQUENCE</scope>
    <source>
        <strain evidence="3">FA028</strain>
    </source>
</reference>
<dbReference type="InterPro" id="IPR010994">
    <property type="entry name" value="RuvA_2-like"/>
</dbReference>
<evidence type="ECO:0000259" key="2">
    <source>
        <dbReference type="SMART" id="SM00278"/>
    </source>
</evidence>
<proteinExistence type="predicted"/>
<dbReference type="InterPro" id="IPR004509">
    <property type="entry name" value="Competence_ComEA_HhH"/>
</dbReference>
<dbReference type="GO" id="GO:0015628">
    <property type="term" value="P:protein secretion by the type II secretion system"/>
    <property type="evidence" value="ECO:0007669"/>
    <property type="project" value="TreeGrafter"/>
</dbReference>
<feature type="domain" description="Helix-hairpin-helix DNA-binding motif class 1" evidence="2">
    <location>
        <begin position="83"/>
        <end position="102"/>
    </location>
</feature>
<sequence length="106" mass="11042">MRIKKLLSLLTLVVTFSAAFLPAQSALAATDKESQAISVVTGKININSADAQTLASSIKGIGLKKAQAIVDYRDANGPFINIQDLASVSGIGQKTVAKNADLLTVK</sequence>
<dbReference type="RefSeq" id="WP_251809585.1">
    <property type="nucleotide sequence ID" value="NZ_CP101527.1"/>
</dbReference>
<organism evidence="3 4">
    <name type="scientific">Alkalimarinus sediminis</name>
    <dbReference type="NCBI Taxonomy" id="1632866"/>
    <lineage>
        <taxon>Bacteria</taxon>
        <taxon>Pseudomonadati</taxon>
        <taxon>Pseudomonadota</taxon>
        <taxon>Gammaproteobacteria</taxon>
        <taxon>Alteromonadales</taxon>
        <taxon>Alteromonadaceae</taxon>
        <taxon>Alkalimarinus</taxon>
    </lineage>
</organism>
<dbReference type="PANTHER" id="PTHR21180">
    <property type="entry name" value="ENDONUCLEASE/EXONUCLEASE/PHOSPHATASE FAMILY DOMAIN-CONTAINING PROTEIN 1"/>
    <property type="match status" value="1"/>
</dbReference>
<name>A0A9E8KN81_9ALTE</name>
<dbReference type="GO" id="GO:0003677">
    <property type="term" value="F:DNA binding"/>
    <property type="evidence" value="ECO:0007669"/>
    <property type="project" value="UniProtKB-KW"/>
</dbReference>
<keyword evidence="4" id="KW-1185">Reference proteome</keyword>
<dbReference type="Proteomes" id="UP001164472">
    <property type="component" value="Chromosome"/>
</dbReference>
<dbReference type="NCBIfam" id="TIGR00426">
    <property type="entry name" value="competence protein ComEA helix-hairpin-helix repeat region"/>
    <property type="match status" value="1"/>
</dbReference>